<comment type="caution">
    <text evidence="2">The sequence shown here is derived from an EMBL/GenBank/DDBJ whole genome shotgun (WGS) entry which is preliminary data.</text>
</comment>
<organism evidence="2 3">
    <name type="scientific">Tunturiibacter empetritectus</name>
    <dbReference type="NCBI Taxonomy" id="3069691"/>
    <lineage>
        <taxon>Bacteria</taxon>
        <taxon>Pseudomonadati</taxon>
        <taxon>Acidobacteriota</taxon>
        <taxon>Terriglobia</taxon>
        <taxon>Terriglobales</taxon>
        <taxon>Acidobacteriaceae</taxon>
        <taxon>Tunturiibacter</taxon>
    </lineage>
</organism>
<feature type="transmembrane region" description="Helical" evidence="1">
    <location>
        <begin position="199"/>
        <end position="219"/>
    </location>
</feature>
<keyword evidence="1" id="KW-0472">Membrane</keyword>
<feature type="transmembrane region" description="Helical" evidence="1">
    <location>
        <begin position="12"/>
        <end position="31"/>
    </location>
</feature>
<dbReference type="Proteomes" id="UP000568106">
    <property type="component" value="Unassembled WGS sequence"/>
</dbReference>
<protein>
    <recommendedName>
        <fullName evidence="4">DUF4386 domain-containing protein</fullName>
    </recommendedName>
</protein>
<sequence>MSSTRNPGRFAGLLYVLFSIPGVFAMVYVPSKLIVHGDAAATASNIAACETLFRLGIAAQLISQAGFIFVALALYDLLKGVNRRYASLMVTFVVVSIPIAFLNELNSIAALVLMRGADFLSIVEKPQRDVLAMLFLNLHFQGLVVDEIFFGLWLLPLALLVYRSRFLPRLLGVWLAIDGLAWVILSLTGILWPQYYDKVFTWAQPASFGEVAFMLWLVIKGARSPALDATGLSSAVS</sequence>
<keyword evidence="1" id="KW-1133">Transmembrane helix</keyword>
<evidence type="ECO:0000256" key="1">
    <source>
        <dbReference type="SAM" id="Phobius"/>
    </source>
</evidence>
<dbReference type="EMBL" id="JACHDY010000004">
    <property type="protein sequence ID" value="MBB5318369.1"/>
    <property type="molecule type" value="Genomic_DNA"/>
</dbReference>
<feature type="transmembrane region" description="Helical" evidence="1">
    <location>
        <begin position="173"/>
        <end position="193"/>
    </location>
</feature>
<evidence type="ECO:0000313" key="2">
    <source>
        <dbReference type="EMBL" id="MBB5318369.1"/>
    </source>
</evidence>
<evidence type="ECO:0000313" key="3">
    <source>
        <dbReference type="Proteomes" id="UP000568106"/>
    </source>
</evidence>
<evidence type="ECO:0008006" key="4">
    <source>
        <dbReference type="Google" id="ProtNLM"/>
    </source>
</evidence>
<gene>
    <name evidence="2" type="ORF">HDF09_003066</name>
</gene>
<dbReference type="InterPro" id="IPR025495">
    <property type="entry name" value="DUF4386"/>
</dbReference>
<dbReference type="AlphaFoldDB" id="A0A7W8IJM3"/>
<name>A0A7W8IJM3_9BACT</name>
<reference evidence="2" key="1">
    <citation type="submission" date="2020-08" db="EMBL/GenBank/DDBJ databases">
        <title>Genomic Encyclopedia of Type Strains, Phase IV (KMG-V): Genome sequencing to study the core and pangenomes of soil and plant-associated prokaryotes.</title>
        <authorList>
            <person name="Whitman W."/>
        </authorList>
    </citation>
    <scope>NUCLEOTIDE SEQUENCE [LARGE SCALE GENOMIC DNA]</scope>
    <source>
        <strain evidence="2">M8UP27</strain>
    </source>
</reference>
<feature type="transmembrane region" description="Helical" evidence="1">
    <location>
        <begin position="134"/>
        <end position="161"/>
    </location>
</feature>
<accession>A0A7W8IJM3</accession>
<keyword evidence="1" id="KW-0812">Transmembrane</keyword>
<proteinExistence type="predicted"/>
<keyword evidence="3" id="KW-1185">Reference proteome</keyword>
<feature type="transmembrane region" description="Helical" evidence="1">
    <location>
        <begin position="51"/>
        <end position="75"/>
    </location>
</feature>
<feature type="transmembrane region" description="Helical" evidence="1">
    <location>
        <begin position="87"/>
        <end position="114"/>
    </location>
</feature>
<dbReference type="Pfam" id="PF14329">
    <property type="entry name" value="DUF4386"/>
    <property type="match status" value="1"/>
</dbReference>